<sequence length="592" mass="66542">MADALTQLGGKQLRYSVYCSVIGIALIFLFALLCHFIYNIYLHPLAAYPGPLLYRGSEIPRLIQEWRGNTVHKWAELHEKYGEVVRIAPNQLSYISVGAWQDIYGARGISPPEAGPGRSKSPAFDDAEKGSRTKKSLAPQQMPREELVFPGDDFEFFAPAKPMISCSPVEHARHRRAVGPAFSDRALRSFEPLLLQYCGILLDRLEEEQQKEASKEKGVDIMDWFHFAMFDITSALVFGQPFGNMARGAYHEWVGRIFPGMKLIAWSLVVGAVPGLGRVISRLMPRKVVDEARRHMQSIVDMTDARQRFKPHQPDFMTYIHHAGNFVKENVHSSSANCLSADELYLNSQLLCIAGSETTASLLAGAVYMLSRLENSHHRARLVAELQANFSLECHITPPALVPSRAPFLNAVLNECLRLYPPGAINMPRTVPPGGALVDRRYVPAGSVVGIAQFAAYRSPRHWVDPLTFAPERWLAASASSSSSSSVVSPPYRDYYADDRRDVFKPFSYGPRNCVGQSLALAECRLIVARLFWRFEVCVLPGQDTWIRQRTFLSWEKPTLRVQLTRRDHCLEADVVPTSPPPPPEQLQRWVE</sequence>
<evidence type="ECO:0000256" key="10">
    <source>
        <dbReference type="SAM" id="Phobius"/>
    </source>
</evidence>
<evidence type="ECO:0000256" key="6">
    <source>
        <dbReference type="ARBA" id="ARBA00023033"/>
    </source>
</evidence>
<evidence type="ECO:0000256" key="7">
    <source>
        <dbReference type="PIRSR" id="PIRSR602403-1"/>
    </source>
</evidence>
<dbReference type="SUPFAM" id="SSF48264">
    <property type="entry name" value="Cytochrome P450"/>
    <property type="match status" value="1"/>
</dbReference>
<dbReference type="GO" id="GO:0020037">
    <property type="term" value="F:heme binding"/>
    <property type="evidence" value="ECO:0007669"/>
    <property type="project" value="InterPro"/>
</dbReference>
<reference evidence="11" key="2">
    <citation type="submission" date="2023-06" db="EMBL/GenBank/DDBJ databases">
        <authorList>
            <consortium name="Lawrence Berkeley National Laboratory"/>
            <person name="Haridas S."/>
            <person name="Hensen N."/>
            <person name="Bonometti L."/>
            <person name="Westerberg I."/>
            <person name="Brannstrom I.O."/>
            <person name="Guillou S."/>
            <person name="Cros-Aarteil S."/>
            <person name="Calhoun S."/>
            <person name="Kuo A."/>
            <person name="Mondo S."/>
            <person name="Pangilinan J."/>
            <person name="Riley R."/>
            <person name="LaButti K."/>
            <person name="Andreopoulos B."/>
            <person name="Lipzen A."/>
            <person name="Chen C."/>
            <person name="Yanf M."/>
            <person name="Daum C."/>
            <person name="Ng V."/>
            <person name="Clum A."/>
            <person name="Steindorff A."/>
            <person name="Ohm R."/>
            <person name="Martin F."/>
            <person name="Silar P."/>
            <person name="Natvig D."/>
            <person name="Lalanne C."/>
            <person name="Gautier V."/>
            <person name="Ament-velasquez S.L."/>
            <person name="Kruys A."/>
            <person name="Hutchinson M.I."/>
            <person name="Powell A.J."/>
            <person name="Barry K."/>
            <person name="Miller A.N."/>
            <person name="Grigoriev I.V."/>
            <person name="Debuchy R."/>
            <person name="Gladieux P."/>
            <person name="Thoren M.H."/>
            <person name="Johannesson H."/>
        </authorList>
    </citation>
    <scope>NUCLEOTIDE SEQUENCE</scope>
    <source>
        <strain evidence="11">CBS 232.78</strain>
    </source>
</reference>
<dbReference type="EMBL" id="JAULSW010000007">
    <property type="protein sequence ID" value="KAK3374586.1"/>
    <property type="molecule type" value="Genomic_DNA"/>
</dbReference>
<reference evidence="11" key="1">
    <citation type="journal article" date="2023" name="Mol. Phylogenet. Evol.">
        <title>Genome-scale phylogeny and comparative genomics of the fungal order Sordariales.</title>
        <authorList>
            <person name="Hensen N."/>
            <person name="Bonometti L."/>
            <person name="Westerberg I."/>
            <person name="Brannstrom I.O."/>
            <person name="Guillou S."/>
            <person name="Cros-Aarteil S."/>
            <person name="Calhoun S."/>
            <person name="Haridas S."/>
            <person name="Kuo A."/>
            <person name="Mondo S."/>
            <person name="Pangilinan J."/>
            <person name="Riley R."/>
            <person name="LaButti K."/>
            <person name="Andreopoulos B."/>
            <person name="Lipzen A."/>
            <person name="Chen C."/>
            <person name="Yan M."/>
            <person name="Daum C."/>
            <person name="Ng V."/>
            <person name="Clum A."/>
            <person name="Steindorff A."/>
            <person name="Ohm R.A."/>
            <person name="Martin F."/>
            <person name="Silar P."/>
            <person name="Natvig D.O."/>
            <person name="Lalanne C."/>
            <person name="Gautier V."/>
            <person name="Ament-Velasquez S.L."/>
            <person name="Kruys A."/>
            <person name="Hutchinson M.I."/>
            <person name="Powell A.J."/>
            <person name="Barry K."/>
            <person name="Miller A.N."/>
            <person name="Grigoriev I.V."/>
            <person name="Debuchy R."/>
            <person name="Gladieux P."/>
            <person name="Hiltunen Thoren M."/>
            <person name="Johannesson H."/>
        </authorList>
    </citation>
    <scope>NUCLEOTIDE SEQUENCE</scope>
    <source>
        <strain evidence="11">CBS 232.78</strain>
    </source>
</reference>
<keyword evidence="8" id="KW-0560">Oxidoreductase</keyword>
<feature type="binding site" description="axial binding residue" evidence="7">
    <location>
        <position position="514"/>
    </location>
    <ligand>
        <name>heme</name>
        <dbReference type="ChEBI" id="CHEBI:30413"/>
    </ligand>
    <ligandPart>
        <name>Fe</name>
        <dbReference type="ChEBI" id="CHEBI:18248"/>
    </ligandPart>
</feature>
<dbReference type="GO" id="GO:0004497">
    <property type="term" value="F:monooxygenase activity"/>
    <property type="evidence" value="ECO:0007669"/>
    <property type="project" value="UniProtKB-KW"/>
</dbReference>
<accession>A0AAE0KDJ7</accession>
<evidence type="ECO:0000256" key="3">
    <source>
        <dbReference type="ARBA" id="ARBA00022617"/>
    </source>
</evidence>
<dbReference type="PRINTS" id="PR00385">
    <property type="entry name" value="P450"/>
</dbReference>
<keyword evidence="10" id="KW-1133">Transmembrane helix</keyword>
<dbReference type="GO" id="GO:0016705">
    <property type="term" value="F:oxidoreductase activity, acting on paired donors, with incorporation or reduction of molecular oxygen"/>
    <property type="evidence" value="ECO:0007669"/>
    <property type="project" value="InterPro"/>
</dbReference>
<keyword evidence="3 7" id="KW-0349">Heme</keyword>
<dbReference type="InterPro" id="IPR017972">
    <property type="entry name" value="Cyt_P450_CS"/>
</dbReference>
<keyword evidence="12" id="KW-1185">Reference proteome</keyword>
<evidence type="ECO:0000256" key="4">
    <source>
        <dbReference type="ARBA" id="ARBA00022723"/>
    </source>
</evidence>
<dbReference type="Proteomes" id="UP001285441">
    <property type="component" value="Unassembled WGS sequence"/>
</dbReference>
<dbReference type="InterPro" id="IPR050121">
    <property type="entry name" value="Cytochrome_P450_monoxygenase"/>
</dbReference>
<keyword evidence="10" id="KW-0812">Transmembrane</keyword>
<keyword evidence="10" id="KW-0472">Membrane</keyword>
<dbReference type="PANTHER" id="PTHR24305:SF210">
    <property type="entry name" value="CYTOCHROME P450 MONOOXYGENASE ASQL-RELATED"/>
    <property type="match status" value="1"/>
</dbReference>
<proteinExistence type="inferred from homology"/>
<keyword evidence="4 7" id="KW-0479">Metal-binding</keyword>
<evidence type="ECO:0000256" key="1">
    <source>
        <dbReference type="ARBA" id="ARBA00001971"/>
    </source>
</evidence>
<protein>
    <submittedName>
        <fullName evidence="11">Cytochrome P450</fullName>
    </submittedName>
</protein>
<dbReference type="CDD" id="cd11058">
    <property type="entry name" value="CYP60B-like"/>
    <property type="match status" value="1"/>
</dbReference>
<dbReference type="InterPro" id="IPR002403">
    <property type="entry name" value="Cyt_P450_E_grp-IV"/>
</dbReference>
<evidence type="ECO:0000313" key="11">
    <source>
        <dbReference type="EMBL" id="KAK3374586.1"/>
    </source>
</evidence>
<dbReference type="Pfam" id="PF00067">
    <property type="entry name" value="p450"/>
    <property type="match status" value="1"/>
</dbReference>
<dbReference type="PANTHER" id="PTHR24305">
    <property type="entry name" value="CYTOCHROME P450"/>
    <property type="match status" value="1"/>
</dbReference>
<evidence type="ECO:0000313" key="12">
    <source>
        <dbReference type="Proteomes" id="UP001285441"/>
    </source>
</evidence>
<gene>
    <name evidence="11" type="ORF">B0H63DRAFT_525889</name>
</gene>
<name>A0AAE0KDJ7_9PEZI</name>
<dbReference type="GO" id="GO:0005506">
    <property type="term" value="F:iron ion binding"/>
    <property type="evidence" value="ECO:0007669"/>
    <property type="project" value="InterPro"/>
</dbReference>
<keyword evidence="5 7" id="KW-0408">Iron</keyword>
<evidence type="ECO:0000256" key="5">
    <source>
        <dbReference type="ARBA" id="ARBA00023004"/>
    </source>
</evidence>
<keyword evidence="6 8" id="KW-0503">Monooxygenase</keyword>
<dbReference type="Gene3D" id="1.10.630.10">
    <property type="entry name" value="Cytochrome P450"/>
    <property type="match status" value="1"/>
</dbReference>
<evidence type="ECO:0000256" key="2">
    <source>
        <dbReference type="ARBA" id="ARBA00010617"/>
    </source>
</evidence>
<comment type="cofactor">
    <cofactor evidence="1 7">
        <name>heme</name>
        <dbReference type="ChEBI" id="CHEBI:30413"/>
    </cofactor>
</comment>
<dbReference type="InterPro" id="IPR001128">
    <property type="entry name" value="Cyt_P450"/>
</dbReference>
<dbReference type="AlphaFoldDB" id="A0AAE0KDJ7"/>
<evidence type="ECO:0000256" key="9">
    <source>
        <dbReference type="SAM" id="MobiDB-lite"/>
    </source>
</evidence>
<dbReference type="InterPro" id="IPR036396">
    <property type="entry name" value="Cyt_P450_sf"/>
</dbReference>
<dbReference type="PROSITE" id="PS00086">
    <property type="entry name" value="CYTOCHROME_P450"/>
    <property type="match status" value="1"/>
</dbReference>
<organism evidence="11 12">
    <name type="scientific">Podospora didyma</name>
    <dbReference type="NCBI Taxonomy" id="330526"/>
    <lineage>
        <taxon>Eukaryota</taxon>
        <taxon>Fungi</taxon>
        <taxon>Dikarya</taxon>
        <taxon>Ascomycota</taxon>
        <taxon>Pezizomycotina</taxon>
        <taxon>Sordariomycetes</taxon>
        <taxon>Sordariomycetidae</taxon>
        <taxon>Sordariales</taxon>
        <taxon>Podosporaceae</taxon>
        <taxon>Podospora</taxon>
    </lineage>
</organism>
<comment type="similarity">
    <text evidence="2 8">Belongs to the cytochrome P450 family.</text>
</comment>
<feature type="region of interest" description="Disordered" evidence="9">
    <location>
        <begin position="111"/>
        <end position="142"/>
    </location>
</feature>
<dbReference type="PRINTS" id="PR00465">
    <property type="entry name" value="EP450IV"/>
</dbReference>
<feature type="transmembrane region" description="Helical" evidence="10">
    <location>
        <begin position="15"/>
        <end position="38"/>
    </location>
</feature>
<comment type="caution">
    <text evidence="11">The sequence shown here is derived from an EMBL/GenBank/DDBJ whole genome shotgun (WGS) entry which is preliminary data.</text>
</comment>
<evidence type="ECO:0000256" key="8">
    <source>
        <dbReference type="RuleBase" id="RU000461"/>
    </source>
</evidence>
<feature type="region of interest" description="Disordered" evidence="9">
    <location>
        <begin position="573"/>
        <end position="592"/>
    </location>
</feature>